<gene>
    <name evidence="3" type="ORF">FPOA_02418</name>
</gene>
<dbReference type="AlphaFoldDB" id="A0A1B8B6Y2"/>
<keyword evidence="1" id="KW-0547">Nucleotide-binding</keyword>
<dbReference type="OMA" id="HGYLRLY"/>
<keyword evidence="2" id="KW-0732">Signal</keyword>
<dbReference type="GO" id="GO:0005524">
    <property type="term" value="F:ATP binding"/>
    <property type="evidence" value="ECO:0007669"/>
    <property type="project" value="UniProtKB-UniRule"/>
</dbReference>
<feature type="signal peptide" evidence="2">
    <location>
        <begin position="1"/>
        <end position="22"/>
    </location>
</feature>
<dbReference type="PROSITE" id="PS00107">
    <property type="entry name" value="PROTEIN_KINASE_ATP"/>
    <property type="match status" value="1"/>
</dbReference>
<keyword evidence="1" id="KW-0067">ATP-binding</keyword>
<evidence type="ECO:0000313" key="4">
    <source>
        <dbReference type="Proteomes" id="UP000091967"/>
    </source>
</evidence>
<proteinExistence type="predicted"/>
<organism evidence="3 4">
    <name type="scientific">Fusarium poae</name>
    <dbReference type="NCBI Taxonomy" id="36050"/>
    <lineage>
        <taxon>Eukaryota</taxon>
        <taxon>Fungi</taxon>
        <taxon>Dikarya</taxon>
        <taxon>Ascomycota</taxon>
        <taxon>Pezizomycotina</taxon>
        <taxon>Sordariomycetes</taxon>
        <taxon>Hypocreomycetidae</taxon>
        <taxon>Hypocreales</taxon>
        <taxon>Nectriaceae</taxon>
        <taxon>Fusarium</taxon>
    </lineage>
</organism>
<accession>A0A1B8B6Y2</accession>
<dbReference type="SUPFAM" id="SSF56112">
    <property type="entry name" value="Protein kinase-like (PK-like)"/>
    <property type="match status" value="1"/>
</dbReference>
<evidence type="ECO:0008006" key="5">
    <source>
        <dbReference type="Google" id="ProtNLM"/>
    </source>
</evidence>
<dbReference type="InterPro" id="IPR017441">
    <property type="entry name" value="Protein_kinase_ATP_BS"/>
</dbReference>
<evidence type="ECO:0000313" key="3">
    <source>
        <dbReference type="EMBL" id="OBS28481.1"/>
    </source>
</evidence>
<dbReference type="STRING" id="36050.A0A1B8B6Y2"/>
<dbReference type="InterPro" id="IPR025213">
    <property type="entry name" value="Sim4_Fta2"/>
</dbReference>
<dbReference type="Proteomes" id="UP000091967">
    <property type="component" value="Unassembled WGS sequence"/>
</dbReference>
<dbReference type="EMBL" id="LYXU01000001">
    <property type="protein sequence ID" value="OBS28481.1"/>
    <property type="molecule type" value="Genomic_DNA"/>
</dbReference>
<evidence type="ECO:0000256" key="1">
    <source>
        <dbReference type="PROSITE-ProRule" id="PRU10141"/>
    </source>
</evidence>
<protein>
    <recommendedName>
        <fullName evidence="5">Protein kinase domain-containing protein</fullName>
    </recommendedName>
</protein>
<evidence type="ECO:0000256" key="2">
    <source>
        <dbReference type="SAM" id="SignalP"/>
    </source>
</evidence>
<sequence>MAAAAAAAAAALALLPPLPTIAGPKLEAFTEDIENHDYTLLEYLGSGVHSAVFRVQIDNNTFVVKFFKTYWLDVPTFEMYPFDEHYMMDQTQNFDPNVDDPQPQAVMDALRDQTTPFYNECRVYGRLKELGREDLAIKSHGYLRVYLTTKFQQQWDDAIKLFHPNSPAGQHRCELLRLLEHPDMSVPVYAIVKDWIQDHRTDGIPPTNQEKARQIKHIPKMLRNLHNLHKCGIVVRDLKEQQYYDGQIGDFSHAWTVPHLLAPGNGIRPDWAWKSMAAWDLHCFQRDIINQWTRTALSSHPPLKPPTVTAWRNGQHRYGLRSRDVVQGPQLPLLKYDDTNDFEMNYDPPFDPSSFNWKALEARKAAQAVVAGRVGKRRATGQAPKAKGVKKIKLKVNPTRPRP</sequence>
<dbReference type="InterPro" id="IPR011009">
    <property type="entry name" value="Kinase-like_dom_sf"/>
</dbReference>
<feature type="chain" id="PRO_5008603627" description="Protein kinase domain-containing protein" evidence="2">
    <location>
        <begin position="23"/>
        <end position="403"/>
    </location>
</feature>
<keyword evidence="4" id="KW-1185">Reference proteome</keyword>
<feature type="binding site" evidence="1">
    <location>
        <position position="65"/>
    </location>
    <ligand>
        <name>ATP</name>
        <dbReference type="ChEBI" id="CHEBI:30616"/>
    </ligand>
</feature>
<name>A0A1B8B6Y2_FUSPO</name>
<comment type="caution">
    <text evidence="3">The sequence shown here is derived from an EMBL/GenBank/DDBJ whole genome shotgun (WGS) entry which is preliminary data.</text>
</comment>
<dbReference type="Pfam" id="PF13095">
    <property type="entry name" value="FTA2"/>
    <property type="match status" value="1"/>
</dbReference>
<reference evidence="3 4" key="1">
    <citation type="submission" date="2016-06" db="EMBL/GenBank/DDBJ databases">
        <title>Living apart together: crosstalk between the core and supernumerary genomes in a fungal plant pathogen.</title>
        <authorList>
            <person name="Vanheule A."/>
            <person name="Audenaert K."/>
            <person name="Warris S."/>
            <person name="Van De Geest H."/>
            <person name="Schijlen E."/>
            <person name="Hofte M."/>
            <person name="De Saeger S."/>
            <person name="Haesaert G."/>
            <person name="Waalwijk C."/>
            <person name="Van Der Lee T."/>
        </authorList>
    </citation>
    <scope>NUCLEOTIDE SEQUENCE [LARGE SCALE GENOMIC DNA]</scope>
    <source>
        <strain evidence="3 4">2516</strain>
    </source>
</reference>